<evidence type="ECO:0000256" key="2">
    <source>
        <dbReference type="ARBA" id="ARBA00022723"/>
    </source>
</evidence>
<dbReference type="OrthoDB" id="2668416at2759"/>
<comment type="caution">
    <text evidence="4">The sequence shown here is derived from an EMBL/GenBank/DDBJ whole genome shotgun (WGS) entry which is preliminary data.</text>
</comment>
<dbReference type="Pfam" id="PF13359">
    <property type="entry name" value="DDE_Tnp_4"/>
    <property type="match status" value="1"/>
</dbReference>
<proteinExistence type="predicted"/>
<evidence type="ECO:0000259" key="3">
    <source>
        <dbReference type="Pfam" id="PF13359"/>
    </source>
</evidence>
<comment type="cofactor">
    <cofactor evidence="1">
        <name>a divalent metal cation</name>
        <dbReference type="ChEBI" id="CHEBI:60240"/>
    </cofactor>
</comment>
<dbReference type="InterPro" id="IPR027806">
    <property type="entry name" value="HARBI1_dom"/>
</dbReference>
<keyword evidence="5" id="KW-1185">Reference proteome</keyword>
<reference evidence="4" key="1">
    <citation type="submission" date="2019-08" db="EMBL/GenBank/DDBJ databases">
        <title>The genome of the North American firefly Photinus pyralis.</title>
        <authorList>
            <consortium name="Photinus pyralis genome working group"/>
            <person name="Fallon T.R."/>
            <person name="Sander Lower S.E."/>
            <person name="Weng J.-K."/>
        </authorList>
    </citation>
    <scope>NUCLEOTIDE SEQUENCE</scope>
    <source>
        <strain evidence="4">TRF0915ILg1</strain>
        <tissue evidence="4">Whole body</tissue>
    </source>
</reference>
<name>A0A8K0DE50_IGNLU</name>
<accession>A0A8K0DE50</accession>
<organism evidence="4 5">
    <name type="scientific">Ignelater luminosus</name>
    <name type="common">Cucubano</name>
    <name type="synonym">Pyrophorus luminosus</name>
    <dbReference type="NCBI Taxonomy" id="2038154"/>
    <lineage>
        <taxon>Eukaryota</taxon>
        <taxon>Metazoa</taxon>
        <taxon>Ecdysozoa</taxon>
        <taxon>Arthropoda</taxon>
        <taxon>Hexapoda</taxon>
        <taxon>Insecta</taxon>
        <taxon>Pterygota</taxon>
        <taxon>Neoptera</taxon>
        <taxon>Endopterygota</taxon>
        <taxon>Coleoptera</taxon>
        <taxon>Polyphaga</taxon>
        <taxon>Elateriformia</taxon>
        <taxon>Elateroidea</taxon>
        <taxon>Elateridae</taxon>
        <taxon>Agrypninae</taxon>
        <taxon>Pyrophorini</taxon>
        <taxon>Ignelater</taxon>
    </lineage>
</organism>
<dbReference type="AlphaFoldDB" id="A0A8K0DE50"/>
<evidence type="ECO:0000313" key="5">
    <source>
        <dbReference type="Proteomes" id="UP000801492"/>
    </source>
</evidence>
<dbReference type="EMBL" id="VTPC01000730">
    <property type="protein sequence ID" value="KAF2904595.1"/>
    <property type="molecule type" value="Genomic_DNA"/>
</dbReference>
<protein>
    <recommendedName>
        <fullName evidence="3">DDE Tnp4 domain-containing protein</fullName>
    </recommendedName>
</protein>
<dbReference type="GO" id="GO:0046872">
    <property type="term" value="F:metal ion binding"/>
    <property type="evidence" value="ECO:0007669"/>
    <property type="project" value="UniProtKB-KW"/>
</dbReference>
<sequence>MNSGKSSEAVNIKTRKFLAVSYRFGFSKGAGHYIFLKVFNPITQLKEQFITWPDARQCNQIASRIENHYQIKQSVNNAVDFFNRKEAHSILLQAVCDDNCLLIAIPGRVHDAWVFRQSPLYHQLASVPSLVSAGRHLFADAAYLLMTNVLKPYRDNGQLSQKQIKSNQTLSTQRTFT</sequence>
<gene>
    <name evidence="4" type="ORF">ILUMI_01580</name>
</gene>
<feature type="domain" description="DDE Tnp4" evidence="3">
    <location>
        <begin position="72"/>
        <end position="175"/>
    </location>
</feature>
<dbReference type="Proteomes" id="UP000801492">
    <property type="component" value="Unassembled WGS sequence"/>
</dbReference>
<evidence type="ECO:0000256" key="1">
    <source>
        <dbReference type="ARBA" id="ARBA00001968"/>
    </source>
</evidence>
<keyword evidence="2" id="KW-0479">Metal-binding</keyword>
<evidence type="ECO:0000313" key="4">
    <source>
        <dbReference type="EMBL" id="KAF2904595.1"/>
    </source>
</evidence>